<dbReference type="Pfam" id="PF13370">
    <property type="entry name" value="Fer4_13"/>
    <property type="match status" value="1"/>
</dbReference>
<feature type="transmembrane region" description="Helical" evidence="5">
    <location>
        <begin position="125"/>
        <end position="144"/>
    </location>
</feature>
<dbReference type="SUPFAM" id="SSF54862">
    <property type="entry name" value="4Fe-4S ferredoxins"/>
    <property type="match status" value="1"/>
</dbReference>
<keyword evidence="2 5" id="KW-0812">Transmembrane</keyword>
<accession>A0ABV6A229</accession>
<evidence type="ECO:0000256" key="4">
    <source>
        <dbReference type="ARBA" id="ARBA00023136"/>
    </source>
</evidence>
<organism evidence="7 8">
    <name type="scientific">Allokutzneria oryzae</name>
    <dbReference type="NCBI Taxonomy" id="1378989"/>
    <lineage>
        <taxon>Bacteria</taxon>
        <taxon>Bacillati</taxon>
        <taxon>Actinomycetota</taxon>
        <taxon>Actinomycetes</taxon>
        <taxon>Pseudonocardiales</taxon>
        <taxon>Pseudonocardiaceae</taxon>
        <taxon>Allokutzneria</taxon>
    </lineage>
</organism>
<evidence type="ECO:0000259" key="6">
    <source>
        <dbReference type="Pfam" id="PF01794"/>
    </source>
</evidence>
<protein>
    <submittedName>
        <fullName evidence="7">4Fe-4S domain-containing protein</fullName>
    </submittedName>
</protein>
<sequence length="267" mass="28598">MAVSAHDLGVREMAALSARVTYVLMCFTLCWGVLTATGWVRRLTGHQAVRGGHLMLAAGTIAAGTTHAVAFLLLDEDAFGLFQLTIPVAGGATPRHALGIIALELMAAVALTAGLRRWVMYRNWLWFHQLAYIAVGLGVVHSWLGALANGHLATVWLIGSTALVPVIILTVLRFLPPDRLVRIGLIGSSPAAGATAPTSSGRVRVSVDNQRCRRYGICHAEAPELFELVADGRLRYNRNPGPEQADKAQAAARACPMQAIELRGAQR</sequence>
<dbReference type="Proteomes" id="UP001589693">
    <property type="component" value="Unassembled WGS sequence"/>
</dbReference>
<proteinExistence type="predicted"/>
<evidence type="ECO:0000256" key="3">
    <source>
        <dbReference type="ARBA" id="ARBA00022989"/>
    </source>
</evidence>
<comment type="caution">
    <text evidence="7">The sequence shown here is derived from an EMBL/GenBank/DDBJ whole genome shotgun (WGS) entry which is preliminary data.</text>
</comment>
<feature type="transmembrane region" description="Helical" evidence="5">
    <location>
        <begin position="94"/>
        <end position="113"/>
    </location>
</feature>
<dbReference type="EMBL" id="JBHLZU010000020">
    <property type="protein sequence ID" value="MFB9907210.1"/>
    <property type="molecule type" value="Genomic_DNA"/>
</dbReference>
<evidence type="ECO:0000256" key="1">
    <source>
        <dbReference type="ARBA" id="ARBA00004141"/>
    </source>
</evidence>
<evidence type="ECO:0000313" key="7">
    <source>
        <dbReference type="EMBL" id="MFB9907210.1"/>
    </source>
</evidence>
<keyword evidence="4 5" id="KW-0472">Membrane</keyword>
<keyword evidence="8" id="KW-1185">Reference proteome</keyword>
<dbReference type="RefSeq" id="WP_377856927.1">
    <property type="nucleotide sequence ID" value="NZ_JBHLZU010000020.1"/>
</dbReference>
<dbReference type="Gene3D" id="3.30.70.20">
    <property type="match status" value="1"/>
</dbReference>
<evidence type="ECO:0000313" key="8">
    <source>
        <dbReference type="Proteomes" id="UP001589693"/>
    </source>
</evidence>
<feature type="transmembrane region" description="Helical" evidence="5">
    <location>
        <begin position="20"/>
        <end position="40"/>
    </location>
</feature>
<keyword evidence="3 5" id="KW-1133">Transmembrane helix</keyword>
<feature type="transmembrane region" description="Helical" evidence="5">
    <location>
        <begin position="156"/>
        <end position="175"/>
    </location>
</feature>
<dbReference type="Pfam" id="PF01794">
    <property type="entry name" value="Ferric_reduct"/>
    <property type="match status" value="1"/>
</dbReference>
<name>A0ABV6A229_9PSEU</name>
<feature type="domain" description="Ferric oxidoreductase" evidence="6">
    <location>
        <begin position="19"/>
        <end position="138"/>
    </location>
</feature>
<gene>
    <name evidence="7" type="ORF">ACFFQA_25015</name>
</gene>
<evidence type="ECO:0000256" key="5">
    <source>
        <dbReference type="SAM" id="Phobius"/>
    </source>
</evidence>
<dbReference type="InterPro" id="IPR013130">
    <property type="entry name" value="Fe3_Rdtase_TM_dom"/>
</dbReference>
<feature type="transmembrane region" description="Helical" evidence="5">
    <location>
        <begin position="52"/>
        <end position="74"/>
    </location>
</feature>
<reference evidence="7 8" key="1">
    <citation type="submission" date="2024-09" db="EMBL/GenBank/DDBJ databases">
        <authorList>
            <person name="Sun Q."/>
            <person name="Mori K."/>
        </authorList>
    </citation>
    <scope>NUCLEOTIDE SEQUENCE [LARGE SCALE GENOMIC DNA]</scope>
    <source>
        <strain evidence="7 8">TBRC 7907</strain>
    </source>
</reference>
<comment type="subcellular location">
    <subcellularLocation>
        <location evidence="1">Membrane</location>
        <topology evidence="1">Multi-pass membrane protein</topology>
    </subcellularLocation>
</comment>
<evidence type="ECO:0000256" key="2">
    <source>
        <dbReference type="ARBA" id="ARBA00022692"/>
    </source>
</evidence>